<dbReference type="CDD" id="cd00200">
    <property type="entry name" value="WD40"/>
    <property type="match status" value="1"/>
</dbReference>
<dbReference type="PROSITE" id="PS50294">
    <property type="entry name" value="WD_REPEATS_REGION"/>
    <property type="match status" value="3"/>
</dbReference>
<dbReference type="InterPro" id="IPR019775">
    <property type="entry name" value="WD40_repeat_CS"/>
</dbReference>
<organism evidence="9 10">
    <name type="scientific">Fusarium flagelliforme</name>
    <dbReference type="NCBI Taxonomy" id="2675880"/>
    <lineage>
        <taxon>Eukaryota</taxon>
        <taxon>Fungi</taxon>
        <taxon>Dikarya</taxon>
        <taxon>Ascomycota</taxon>
        <taxon>Pezizomycotina</taxon>
        <taxon>Sordariomycetes</taxon>
        <taxon>Hypocreomycetidae</taxon>
        <taxon>Hypocreales</taxon>
        <taxon>Nectriaceae</taxon>
        <taxon>Fusarium</taxon>
        <taxon>Fusarium incarnatum-equiseti species complex</taxon>
    </lineage>
</organism>
<evidence type="ECO:0000256" key="5">
    <source>
        <dbReference type="ARBA" id="ARBA00023242"/>
    </source>
</evidence>
<evidence type="ECO:0000313" key="9">
    <source>
        <dbReference type="EMBL" id="RFN46638.1"/>
    </source>
</evidence>
<keyword evidence="5" id="KW-0539">Nucleus</keyword>
<evidence type="ECO:0000313" key="10">
    <source>
        <dbReference type="Proteomes" id="UP000265631"/>
    </source>
</evidence>
<dbReference type="STRING" id="2594813.A0A395MFE3"/>
<keyword evidence="3" id="KW-0677">Repeat</keyword>
<comment type="subcellular location">
    <subcellularLocation>
        <location evidence="1">Nucleus</location>
    </subcellularLocation>
</comment>
<feature type="region of interest" description="Disordered" evidence="7">
    <location>
        <begin position="1013"/>
        <end position="1032"/>
    </location>
</feature>
<sequence>MAPALSAERDMDVEMIHDEEDDQGERLINEEYKTWKKNSPFLTALTWPTLTVQWFPDVKEPEGKNYRIHRLLLGTHTSDESPNYLQIADVQIPKAVAPNPDDYDEERGEIGGYGKSGDVAAIKCDIVQRIEHPGEVNKARYQPQNPDILATLCVDGKILIFDRTKHPLDPTSTGKVNAQIELIGHKAEGFGLNWNPHEAGCLASGSEDTTMCLWDLKTLTADSRILHPSRRYTHHTQIVNDVQYHPISKNFIGSVSDDQTLQIVDVRHSETAKAAVVAERGHLDAINALAFNPNSEVLVATASADKTIGIWDLRNVKEKVHTLEGHNDAVTSLAWHPTEAGILGSASYDRRIIFWDLSRVGEEQLPDDQDDGPPELLFMHGGHTNHLADFSWNPNEPWLVASAAEDNLLQIWKVAESIVGKDDGELPDEETQQLWKRWQEENNATSDEKRYILVDLEYSDTSPQNTVWLKLSTTHAMSSNPPPHDGLPSSTDNVPPGASNPQSTASNSVGPSASLQSAHSGVLLNTPEREFDILTDGMRQRLEEAIERQARTDEDLENMGIDPQEYDEDEIMNGVPDVTVEEYEDLSGPNKRLKFSRAFIHGFFDGIDPYEADKKPDEINELTLSLKHASLDLITAICSNLELAIEIGKHLRPQDIVNLYIASRSFRKAINGHMLSCIRMWIDTKAPEAGKVFHWKLYGRMLIRDPVERKSEVDDARFLENRWKPAKTNPKNIRLIPGFKYLKMVMSRDRCCREILAMMARMGFLMPKSMYSTLLRLWVLMEISTTRQRQLFLRNEKYWTDQHIYNVQFFLVKLTMAFTHPFFHPVTTDMVKLMMGQKGLHPLWQLLMRQRYINLPELMELKTRYDMRFPRDVWADIQLHNHPTAYNVPLNMVGLGHMEGWGKGLRHLARPDELLPIESVYRGLYLDEHISQMAIWGYIDFETGENLVPTEDEMYISDEEEKLGSVDTSYLWQRKHALKKRWDKLTPEMQEEIKEDDNDERLRGMAWSSIDQWNQRGEWESESESESGPEDEYDMNAEIERGYRLPSLFGKHPKKKDKANETEMADPLFTFGEDPTTWNITFSELHINSNPQVTLEQFQEARGWQRYMDAGNTGDHPVGPPTNTQTMFAQNQLAILVDQEVDDEADDEDEGGYDEEEEYFEGEGDEGSFDSIGQ</sequence>
<feature type="compositionally biased region" description="Acidic residues" evidence="7">
    <location>
        <begin position="1020"/>
        <end position="1032"/>
    </location>
</feature>
<dbReference type="AlphaFoldDB" id="A0A395MFE3"/>
<keyword evidence="4" id="KW-0156">Chromatin regulator</keyword>
<dbReference type="Proteomes" id="UP000265631">
    <property type="component" value="Unassembled WGS sequence"/>
</dbReference>
<reference evidence="9 10" key="1">
    <citation type="journal article" date="2018" name="PLoS Pathog.">
        <title>Evolution of structural diversity of trichothecenes, a family of toxins produced by plant pathogenic and entomopathogenic fungi.</title>
        <authorList>
            <person name="Proctor R.H."/>
            <person name="McCormick S.P."/>
            <person name="Kim H.S."/>
            <person name="Cardoza R.E."/>
            <person name="Stanley A.M."/>
            <person name="Lindo L."/>
            <person name="Kelly A."/>
            <person name="Brown D.W."/>
            <person name="Lee T."/>
            <person name="Vaughan M.M."/>
            <person name="Alexander N.J."/>
            <person name="Busman M."/>
            <person name="Gutierrez S."/>
        </authorList>
    </citation>
    <scope>NUCLEOTIDE SEQUENCE [LARGE SCALE GENOMIC DNA]</scope>
    <source>
        <strain evidence="9 10">NRRL 13405</strain>
    </source>
</reference>
<evidence type="ECO:0000256" key="2">
    <source>
        <dbReference type="ARBA" id="ARBA00022574"/>
    </source>
</evidence>
<evidence type="ECO:0000256" key="7">
    <source>
        <dbReference type="SAM" id="MobiDB-lite"/>
    </source>
</evidence>
<dbReference type="Gene3D" id="2.130.10.10">
    <property type="entry name" value="YVTN repeat-like/Quinoprotein amine dehydrogenase"/>
    <property type="match status" value="1"/>
</dbReference>
<dbReference type="GO" id="GO:0006325">
    <property type="term" value="P:chromatin organization"/>
    <property type="evidence" value="ECO:0007669"/>
    <property type="project" value="UniProtKB-KW"/>
</dbReference>
<dbReference type="InterPro" id="IPR001680">
    <property type="entry name" value="WD40_rpt"/>
</dbReference>
<keyword evidence="9" id="KW-0808">Transferase</keyword>
<feature type="repeat" description="WD" evidence="6">
    <location>
        <begin position="323"/>
        <end position="358"/>
    </location>
</feature>
<feature type="compositionally biased region" description="Acidic residues" evidence="7">
    <location>
        <begin position="1139"/>
        <end position="1168"/>
    </location>
</feature>
<feature type="region of interest" description="Disordered" evidence="7">
    <location>
        <begin position="475"/>
        <end position="522"/>
    </location>
</feature>
<dbReference type="InterPro" id="IPR020472">
    <property type="entry name" value="WD40_PAC1"/>
</dbReference>
<dbReference type="InterPro" id="IPR022052">
    <property type="entry name" value="Histone-bd_RBBP4-like_N"/>
</dbReference>
<evidence type="ECO:0000256" key="6">
    <source>
        <dbReference type="PROSITE-ProRule" id="PRU00221"/>
    </source>
</evidence>
<evidence type="ECO:0000256" key="3">
    <source>
        <dbReference type="ARBA" id="ARBA00022737"/>
    </source>
</evidence>
<dbReference type="PROSITE" id="PS00678">
    <property type="entry name" value="WD_REPEATS_1"/>
    <property type="match status" value="3"/>
</dbReference>
<gene>
    <name evidence="9" type="ORF">FIE12Z_9082</name>
</gene>
<feature type="repeat" description="WD" evidence="6">
    <location>
        <begin position="182"/>
        <end position="218"/>
    </location>
</feature>
<dbReference type="PANTHER" id="PTHR22850">
    <property type="entry name" value="WD40 REPEAT FAMILY"/>
    <property type="match status" value="1"/>
</dbReference>
<evidence type="ECO:0000256" key="4">
    <source>
        <dbReference type="ARBA" id="ARBA00022853"/>
    </source>
</evidence>
<feature type="domain" description="Histone-binding protein RBBP4-like N-terminal" evidence="8">
    <location>
        <begin position="30"/>
        <end position="94"/>
    </location>
</feature>
<dbReference type="PRINTS" id="PR00320">
    <property type="entry name" value="GPROTEINBRPT"/>
</dbReference>
<dbReference type="PROSITE" id="PS50082">
    <property type="entry name" value="WD_REPEATS_2"/>
    <property type="match status" value="4"/>
</dbReference>
<dbReference type="InterPro" id="IPR050459">
    <property type="entry name" value="WD_repeat_RBAP46/RBAP48/MSI1"/>
</dbReference>
<dbReference type="Pfam" id="PF00400">
    <property type="entry name" value="WD40"/>
    <property type="match status" value="5"/>
</dbReference>
<dbReference type="Pfam" id="PF12265">
    <property type="entry name" value="CAF1C_H4-bd"/>
    <property type="match status" value="1"/>
</dbReference>
<name>A0A395MFE3_9HYPO</name>
<dbReference type="InterPro" id="IPR036322">
    <property type="entry name" value="WD40_repeat_dom_sf"/>
</dbReference>
<feature type="compositionally biased region" description="Polar residues" evidence="7">
    <location>
        <begin position="488"/>
        <end position="519"/>
    </location>
</feature>
<evidence type="ECO:0000256" key="1">
    <source>
        <dbReference type="ARBA" id="ARBA00004123"/>
    </source>
</evidence>
<dbReference type="InterPro" id="IPR015943">
    <property type="entry name" value="WD40/YVTN_repeat-like_dom_sf"/>
</dbReference>
<dbReference type="GO" id="GO:0005634">
    <property type="term" value="C:nucleus"/>
    <property type="evidence" value="ECO:0007669"/>
    <property type="project" value="UniProtKB-SubCell"/>
</dbReference>
<dbReference type="EMBL" id="PXXK01000288">
    <property type="protein sequence ID" value="RFN46638.1"/>
    <property type="molecule type" value="Genomic_DNA"/>
</dbReference>
<proteinExistence type="predicted"/>
<feature type="repeat" description="WD" evidence="6">
    <location>
        <begin position="279"/>
        <end position="315"/>
    </location>
</feature>
<keyword evidence="2 6" id="KW-0853">WD repeat</keyword>
<protein>
    <submittedName>
        <fullName evidence="9">Histone acetyltransferase type b subunit 2</fullName>
    </submittedName>
</protein>
<dbReference type="GO" id="GO:0016740">
    <property type="term" value="F:transferase activity"/>
    <property type="evidence" value="ECO:0007669"/>
    <property type="project" value="UniProtKB-KW"/>
</dbReference>
<feature type="repeat" description="WD" evidence="6">
    <location>
        <begin position="380"/>
        <end position="414"/>
    </location>
</feature>
<dbReference type="SMART" id="SM00320">
    <property type="entry name" value="WD40"/>
    <property type="match status" value="6"/>
</dbReference>
<dbReference type="SUPFAM" id="SSF50978">
    <property type="entry name" value="WD40 repeat-like"/>
    <property type="match status" value="1"/>
</dbReference>
<evidence type="ECO:0000259" key="8">
    <source>
        <dbReference type="Pfam" id="PF12265"/>
    </source>
</evidence>
<feature type="region of interest" description="Disordered" evidence="7">
    <location>
        <begin position="1139"/>
        <end position="1174"/>
    </location>
</feature>
<keyword evidence="10" id="KW-1185">Reference proteome</keyword>
<comment type="caution">
    <text evidence="9">The sequence shown here is derived from an EMBL/GenBank/DDBJ whole genome shotgun (WGS) entry which is preliminary data.</text>
</comment>
<accession>A0A395MFE3</accession>